<dbReference type="Proteomes" id="UP000613401">
    <property type="component" value="Unassembled WGS sequence"/>
</dbReference>
<proteinExistence type="predicted"/>
<feature type="chain" id="PRO_5034981211" description="Integral membrane protein" evidence="3">
    <location>
        <begin position="22"/>
        <end position="401"/>
    </location>
</feature>
<dbReference type="GeneID" id="69018300"/>
<evidence type="ECO:0000256" key="2">
    <source>
        <dbReference type="SAM" id="Phobius"/>
    </source>
</evidence>
<evidence type="ECO:0000313" key="4">
    <source>
        <dbReference type="EMBL" id="KAF3808982.1"/>
    </source>
</evidence>
<feature type="signal peptide" evidence="3">
    <location>
        <begin position="1"/>
        <end position="21"/>
    </location>
</feature>
<feature type="compositionally biased region" description="Basic and acidic residues" evidence="1">
    <location>
        <begin position="369"/>
        <end position="380"/>
    </location>
</feature>
<reference evidence="4" key="1">
    <citation type="journal article" date="2020" name="Phytopathology">
        <title>Genome sequence and comparative analysis of Colletotrichum gloeosporioides isolated from Liriodendron leaves.</title>
        <authorList>
            <person name="Fu F.F."/>
            <person name="Hao Z."/>
            <person name="Wang P."/>
            <person name="Lu Y."/>
            <person name="Xue L.J."/>
            <person name="Wei G."/>
            <person name="Tian Y."/>
            <person name="Baishi H."/>
            <person name="Xu H."/>
            <person name="Shi J."/>
            <person name="Cheng T."/>
            <person name="Wang G."/>
            <person name="Yi Y."/>
            <person name="Chen J."/>
        </authorList>
    </citation>
    <scope>NUCLEOTIDE SEQUENCE</scope>
    <source>
        <strain evidence="4">Lc1</strain>
    </source>
</reference>
<keyword evidence="2" id="KW-0472">Membrane</keyword>
<dbReference type="RefSeq" id="XP_045268141.1">
    <property type="nucleotide sequence ID" value="XM_045411083.1"/>
</dbReference>
<feature type="region of interest" description="Disordered" evidence="1">
    <location>
        <begin position="353"/>
        <end position="401"/>
    </location>
</feature>
<dbReference type="AlphaFoldDB" id="A0A8H4FNT6"/>
<dbReference type="EMBL" id="WVTB01000017">
    <property type="protein sequence ID" value="KAF3808982.1"/>
    <property type="molecule type" value="Genomic_DNA"/>
</dbReference>
<comment type="caution">
    <text evidence="4">The sequence shown here is derived from an EMBL/GenBank/DDBJ whole genome shotgun (WGS) entry which is preliminary data.</text>
</comment>
<feature type="transmembrane region" description="Helical" evidence="2">
    <location>
        <begin position="278"/>
        <end position="301"/>
    </location>
</feature>
<keyword evidence="2" id="KW-0812">Transmembrane</keyword>
<evidence type="ECO:0000256" key="1">
    <source>
        <dbReference type="SAM" id="MobiDB-lite"/>
    </source>
</evidence>
<feature type="transmembrane region" description="Helical" evidence="2">
    <location>
        <begin position="61"/>
        <end position="82"/>
    </location>
</feature>
<feature type="transmembrane region" description="Helical" evidence="2">
    <location>
        <begin position="241"/>
        <end position="266"/>
    </location>
</feature>
<evidence type="ECO:0008006" key="6">
    <source>
        <dbReference type="Google" id="ProtNLM"/>
    </source>
</evidence>
<feature type="region of interest" description="Disordered" evidence="1">
    <location>
        <begin position="190"/>
        <end position="209"/>
    </location>
</feature>
<keyword evidence="5" id="KW-1185">Reference proteome</keyword>
<gene>
    <name evidence="4" type="ORF">GCG54_00011174</name>
</gene>
<sequence length="401" mass="44180">MSFSRKLLLLLILLRARSVFADGGDDFANNLFSDLGPLLALFEERVITQFMNVSMGWADNIILAMAPLGVITAIVGAIRVGGQSWLKAVIGRARENLAVAEAELVSSTSQEVCELWNGQEVMRCMGSPSVTEFICLLPTIEKGSQRNPEIKVDKDLSALDDHDKDVQRFDDGALTFLLDLNTNADIDRWRASRSHPGDKDSEDTTTQRSDDMIIIKRNVSLDAPNISLNTHRQSSRSELRVIAAFGTILRNSVLVYSGFATYHPILKFPKDDNPIASYAYPCAATGTFVLVVGIMLCGRVVESSTAEKRFQAKPGTNKRVRMVWLQQTKTVSDQVFGPFAIYAKDDQTFITTSRRSEQDEIEQSQSATDKGEHSTSDGLEHTTISRPSLPLTDGKGASITI</sequence>
<keyword evidence="2" id="KW-1133">Transmembrane helix</keyword>
<evidence type="ECO:0000256" key="3">
    <source>
        <dbReference type="SAM" id="SignalP"/>
    </source>
</evidence>
<feature type="compositionally biased region" description="Basic and acidic residues" evidence="1">
    <location>
        <begin position="190"/>
        <end position="199"/>
    </location>
</feature>
<keyword evidence="3" id="KW-0732">Signal</keyword>
<reference evidence="4" key="2">
    <citation type="submission" date="2020-03" db="EMBL/GenBank/DDBJ databases">
        <authorList>
            <person name="Fu F.-F."/>
            <person name="Chen J."/>
        </authorList>
    </citation>
    <scope>NUCLEOTIDE SEQUENCE</scope>
    <source>
        <strain evidence="4">Lc1</strain>
    </source>
</reference>
<name>A0A8H4FNT6_COLGL</name>
<evidence type="ECO:0000313" key="5">
    <source>
        <dbReference type="Proteomes" id="UP000613401"/>
    </source>
</evidence>
<protein>
    <recommendedName>
        <fullName evidence="6">Integral membrane protein</fullName>
    </recommendedName>
</protein>
<organism evidence="4 5">
    <name type="scientific">Colletotrichum gloeosporioides</name>
    <name type="common">Anthracnose fungus</name>
    <name type="synonym">Glomerella cingulata</name>
    <dbReference type="NCBI Taxonomy" id="474922"/>
    <lineage>
        <taxon>Eukaryota</taxon>
        <taxon>Fungi</taxon>
        <taxon>Dikarya</taxon>
        <taxon>Ascomycota</taxon>
        <taxon>Pezizomycotina</taxon>
        <taxon>Sordariomycetes</taxon>
        <taxon>Hypocreomycetidae</taxon>
        <taxon>Glomerellales</taxon>
        <taxon>Glomerellaceae</taxon>
        <taxon>Colletotrichum</taxon>
        <taxon>Colletotrichum gloeosporioides species complex</taxon>
    </lineage>
</organism>
<accession>A0A8H4FNT6</accession>